<comment type="similarity">
    <text evidence="3">Belongs to the HARBI1 family.</text>
</comment>
<evidence type="ECO:0000256" key="2">
    <source>
        <dbReference type="ARBA" id="ARBA00004123"/>
    </source>
</evidence>
<dbReference type="GO" id="GO:0004518">
    <property type="term" value="F:nuclease activity"/>
    <property type="evidence" value="ECO:0007669"/>
    <property type="project" value="UniProtKB-KW"/>
</dbReference>
<keyword evidence="6" id="KW-0378">Hydrolase</keyword>
<evidence type="ECO:0000259" key="8">
    <source>
        <dbReference type="Pfam" id="PF13359"/>
    </source>
</evidence>
<dbReference type="InterPro" id="IPR027806">
    <property type="entry name" value="HARBI1_dom"/>
</dbReference>
<evidence type="ECO:0000313" key="9">
    <source>
        <dbReference type="EMBL" id="CAI6358151.1"/>
    </source>
</evidence>
<dbReference type="PANTHER" id="PTHR22930">
    <property type="match status" value="1"/>
</dbReference>
<dbReference type="InterPro" id="IPR045249">
    <property type="entry name" value="HARBI1-like"/>
</dbReference>
<dbReference type="GO" id="GO:0016787">
    <property type="term" value="F:hydrolase activity"/>
    <property type="evidence" value="ECO:0007669"/>
    <property type="project" value="UniProtKB-KW"/>
</dbReference>
<keyword evidence="4" id="KW-0540">Nuclease</keyword>
<evidence type="ECO:0000256" key="3">
    <source>
        <dbReference type="ARBA" id="ARBA00006958"/>
    </source>
</evidence>
<keyword evidence="7" id="KW-0539">Nucleus</keyword>
<name>A0AAV0WRP6_9HEMI</name>
<dbReference type="EMBL" id="CARXXK010000002">
    <property type="protein sequence ID" value="CAI6358151.1"/>
    <property type="molecule type" value="Genomic_DNA"/>
</dbReference>
<reference evidence="9 10" key="1">
    <citation type="submission" date="2023-01" db="EMBL/GenBank/DDBJ databases">
        <authorList>
            <person name="Whitehead M."/>
        </authorList>
    </citation>
    <scope>NUCLEOTIDE SEQUENCE [LARGE SCALE GENOMIC DNA]</scope>
</reference>
<dbReference type="Pfam" id="PF13359">
    <property type="entry name" value="DDE_Tnp_4"/>
    <property type="match status" value="1"/>
</dbReference>
<evidence type="ECO:0000313" key="10">
    <source>
        <dbReference type="Proteomes" id="UP001160148"/>
    </source>
</evidence>
<comment type="cofactor">
    <cofactor evidence="1">
        <name>a divalent metal cation</name>
        <dbReference type="ChEBI" id="CHEBI:60240"/>
    </cofactor>
</comment>
<sequence length="200" mass="23201">MPPLDRNSYINRKQVATVLLQGICDSEYKFINIFSGWPGSAHDAHVFKNSPVGEQLISNSLNLFPRDMHILGDCAYPLLYCLMTPCRDNGHLTREQRYFNYKLSSSRIVMEQSFGKLFGRFRRIRFLDVYDKTKCAKFITTCVCLHNICMDRSDEWSNHEAYTSNSISNDKDTCSDVINNKNSGKIKRDAICQYFDNFIF</sequence>
<keyword evidence="5" id="KW-0479">Metal-binding</keyword>
<dbReference type="GO" id="GO:0005634">
    <property type="term" value="C:nucleus"/>
    <property type="evidence" value="ECO:0007669"/>
    <property type="project" value="UniProtKB-SubCell"/>
</dbReference>
<evidence type="ECO:0000256" key="1">
    <source>
        <dbReference type="ARBA" id="ARBA00001968"/>
    </source>
</evidence>
<comment type="caution">
    <text evidence="9">The sequence shown here is derived from an EMBL/GenBank/DDBJ whole genome shotgun (WGS) entry which is preliminary data.</text>
</comment>
<evidence type="ECO:0000256" key="5">
    <source>
        <dbReference type="ARBA" id="ARBA00022723"/>
    </source>
</evidence>
<accession>A0AAV0WRP6</accession>
<evidence type="ECO:0000256" key="4">
    <source>
        <dbReference type="ARBA" id="ARBA00022722"/>
    </source>
</evidence>
<proteinExistence type="inferred from homology"/>
<dbReference type="Proteomes" id="UP001160148">
    <property type="component" value="Unassembled WGS sequence"/>
</dbReference>
<keyword evidence="10" id="KW-1185">Reference proteome</keyword>
<evidence type="ECO:0000256" key="6">
    <source>
        <dbReference type="ARBA" id="ARBA00022801"/>
    </source>
</evidence>
<dbReference type="PANTHER" id="PTHR22930:SF85">
    <property type="entry name" value="GH03217P-RELATED"/>
    <property type="match status" value="1"/>
</dbReference>
<gene>
    <name evidence="9" type="ORF">MEUPH1_LOCUS13699</name>
</gene>
<comment type="subcellular location">
    <subcellularLocation>
        <location evidence="2">Nucleus</location>
    </subcellularLocation>
</comment>
<feature type="domain" description="DDE Tnp4" evidence="8">
    <location>
        <begin position="5"/>
        <end position="147"/>
    </location>
</feature>
<organism evidence="9 10">
    <name type="scientific">Macrosiphum euphorbiae</name>
    <name type="common">potato aphid</name>
    <dbReference type="NCBI Taxonomy" id="13131"/>
    <lineage>
        <taxon>Eukaryota</taxon>
        <taxon>Metazoa</taxon>
        <taxon>Ecdysozoa</taxon>
        <taxon>Arthropoda</taxon>
        <taxon>Hexapoda</taxon>
        <taxon>Insecta</taxon>
        <taxon>Pterygota</taxon>
        <taxon>Neoptera</taxon>
        <taxon>Paraneoptera</taxon>
        <taxon>Hemiptera</taxon>
        <taxon>Sternorrhyncha</taxon>
        <taxon>Aphidomorpha</taxon>
        <taxon>Aphidoidea</taxon>
        <taxon>Aphididae</taxon>
        <taxon>Macrosiphini</taxon>
        <taxon>Macrosiphum</taxon>
    </lineage>
</organism>
<evidence type="ECO:0000256" key="7">
    <source>
        <dbReference type="ARBA" id="ARBA00023242"/>
    </source>
</evidence>
<dbReference type="AlphaFoldDB" id="A0AAV0WRP6"/>
<protein>
    <recommendedName>
        <fullName evidence="8">DDE Tnp4 domain-containing protein</fullName>
    </recommendedName>
</protein>
<dbReference type="GO" id="GO:0046872">
    <property type="term" value="F:metal ion binding"/>
    <property type="evidence" value="ECO:0007669"/>
    <property type="project" value="UniProtKB-KW"/>
</dbReference>